<proteinExistence type="predicted"/>
<name>A0ABR3SF56_9PEZI</name>
<feature type="region of interest" description="Disordered" evidence="1">
    <location>
        <begin position="127"/>
        <end position="152"/>
    </location>
</feature>
<reference evidence="2 3" key="1">
    <citation type="submission" date="2024-02" db="EMBL/GenBank/DDBJ databases">
        <title>De novo assembly and annotation of 12 fungi associated with fruit tree decline syndrome in Ontario, Canada.</title>
        <authorList>
            <person name="Sulman M."/>
            <person name="Ellouze W."/>
            <person name="Ilyukhin E."/>
        </authorList>
    </citation>
    <scope>NUCLEOTIDE SEQUENCE [LARGE SCALE GENOMIC DNA]</scope>
    <source>
        <strain evidence="2 3">M1-105</strain>
    </source>
</reference>
<sequence>MALPPYQAPEYPMNAAGQRALHNMLQSHNHRKLEEHLRQAALALNSNVLQINERLTDRKGRDLKRRQKHPDSLTEVDEQRARHLDDFDTRVTAMTKRMEETVRKTIDAQHVAGLLQDSVEHVEAQAAANATASQRLTQTQRRRGDGDDDEMTEYDPTLPGETQQVQAIVPKDIFQQRLQAQKDKYQSLSHPIRYSEHNDYISFKKSVYDGQYLDGKGPGVPDPSRWFTSTGAPAPGITEARGDDSDDDIAIAGERINLQSDPSLVHKIRRIQKRRREMADDSDDEDADHSHAQIIPSDNGDGFEDVDEPASQRVVPKMERMSGLVRSSNVESSRDSMGLDGTMESTIVDLGSESDEE</sequence>
<evidence type="ECO:0000313" key="2">
    <source>
        <dbReference type="EMBL" id="KAL1619303.1"/>
    </source>
</evidence>
<protein>
    <submittedName>
        <fullName evidence="2">Uncharacterized protein</fullName>
    </submittedName>
</protein>
<keyword evidence="3" id="KW-1185">Reference proteome</keyword>
<comment type="caution">
    <text evidence="2">The sequence shown here is derived from an EMBL/GenBank/DDBJ whole genome shotgun (WGS) entry which is preliminary data.</text>
</comment>
<accession>A0ABR3SF56</accession>
<gene>
    <name evidence="2" type="ORF">SLS56_010193</name>
</gene>
<dbReference type="Proteomes" id="UP001521116">
    <property type="component" value="Unassembled WGS sequence"/>
</dbReference>
<organism evidence="2 3">
    <name type="scientific">Neofusicoccum ribis</name>
    <dbReference type="NCBI Taxonomy" id="45134"/>
    <lineage>
        <taxon>Eukaryota</taxon>
        <taxon>Fungi</taxon>
        <taxon>Dikarya</taxon>
        <taxon>Ascomycota</taxon>
        <taxon>Pezizomycotina</taxon>
        <taxon>Dothideomycetes</taxon>
        <taxon>Dothideomycetes incertae sedis</taxon>
        <taxon>Botryosphaeriales</taxon>
        <taxon>Botryosphaeriaceae</taxon>
        <taxon>Neofusicoccum</taxon>
    </lineage>
</organism>
<evidence type="ECO:0000256" key="1">
    <source>
        <dbReference type="SAM" id="MobiDB-lite"/>
    </source>
</evidence>
<dbReference type="EMBL" id="JAJVDC020000191">
    <property type="protein sequence ID" value="KAL1619303.1"/>
    <property type="molecule type" value="Genomic_DNA"/>
</dbReference>
<evidence type="ECO:0000313" key="3">
    <source>
        <dbReference type="Proteomes" id="UP001521116"/>
    </source>
</evidence>
<feature type="region of interest" description="Disordered" evidence="1">
    <location>
        <begin position="273"/>
        <end position="357"/>
    </location>
</feature>